<dbReference type="RefSeq" id="WP_205257866.1">
    <property type="nucleotide sequence ID" value="NZ_BAAAPV010000005.1"/>
</dbReference>
<proteinExistence type="inferred from homology"/>
<feature type="chain" id="PRO_5039703438" evidence="3">
    <location>
        <begin position="33"/>
        <end position="301"/>
    </location>
</feature>
<dbReference type="Pfam" id="PF00106">
    <property type="entry name" value="adh_short"/>
    <property type="match status" value="1"/>
</dbReference>
<protein>
    <submittedName>
        <fullName evidence="4">SDR family NAD(P)-dependent oxidoreductase</fullName>
    </submittedName>
</protein>
<dbReference type="Proteomes" id="UP000663801">
    <property type="component" value="Unassembled WGS sequence"/>
</dbReference>
<organism evidence="4 5">
    <name type="scientific">Nakamurella flavida</name>
    <dbReference type="NCBI Taxonomy" id="363630"/>
    <lineage>
        <taxon>Bacteria</taxon>
        <taxon>Bacillati</taxon>
        <taxon>Actinomycetota</taxon>
        <taxon>Actinomycetes</taxon>
        <taxon>Nakamurellales</taxon>
        <taxon>Nakamurellaceae</taxon>
        <taxon>Nakamurella</taxon>
    </lineage>
</organism>
<evidence type="ECO:0000313" key="5">
    <source>
        <dbReference type="Proteomes" id="UP000663801"/>
    </source>
</evidence>
<dbReference type="EMBL" id="JAERWL010000012">
    <property type="protein sequence ID" value="MBM9477755.1"/>
    <property type="molecule type" value="Genomic_DNA"/>
</dbReference>
<dbReference type="PROSITE" id="PS51318">
    <property type="entry name" value="TAT"/>
    <property type="match status" value="1"/>
</dbReference>
<dbReference type="NCBIfam" id="NF004846">
    <property type="entry name" value="PRK06197.1"/>
    <property type="match status" value="1"/>
</dbReference>
<name>A0A938YHG0_9ACTN</name>
<evidence type="ECO:0000256" key="1">
    <source>
        <dbReference type="ARBA" id="ARBA00006484"/>
    </source>
</evidence>
<comment type="caution">
    <text evidence="4">The sequence shown here is derived from an EMBL/GenBank/DDBJ whole genome shotgun (WGS) entry which is preliminary data.</text>
</comment>
<comment type="similarity">
    <text evidence="1">Belongs to the short-chain dehydrogenases/reductases (SDR) family.</text>
</comment>
<accession>A0A938YHG0</accession>
<dbReference type="PANTHER" id="PTHR24320">
    <property type="entry name" value="RETINOL DEHYDROGENASE"/>
    <property type="match status" value="1"/>
</dbReference>
<evidence type="ECO:0000256" key="3">
    <source>
        <dbReference type="SAM" id="SignalP"/>
    </source>
</evidence>
<feature type="signal peptide" evidence="3">
    <location>
        <begin position="1"/>
        <end position="32"/>
    </location>
</feature>
<sequence length="301" mass="31363">MSDRRLPSQAGRRALITGANTGLGLASASALAAAGAQVVLAVRDLGKGRAAVERIGSQVPGARVELVRLDLADLASVAEAATHLREHEPLDVLMNNAGVMMVPQPETTADGFERQMGTNHLGHFALTAQLWPVLAPAARVIQLSSIAHYGAGRLHQMLGTAPGYTPMGAYGQSKLATALFGVELARRVQEAGSSVVSAVAHPGWSATELFSRDDGAGWSVKLARKATALAGSSPQEGARAQLFAATDPSVRNGDFIGPALLARGAPKRAKLSAGARNEGDAAWLWDESARLTQLDPDFVRA</sequence>
<dbReference type="PANTHER" id="PTHR24320:SF148">
    <property type="entry name" value="NAD(P)-BINDING ROSSMANN-FOLD SUPERFAMILY PROTEIN"/>
    <property type="match status" value="1"/>
</dbReference>
<dbReference type="InterPro" id="IPR006311">
    <property type="entry name" value="TAT_signal"/>
</dbReference>
<gene>
    <name evidence="4" type="ORF">JL107_14985</name>
</gene>
<dbReference type="InterPro" id="IPR002347">
    <property type="entry name" value="SDR_fam"/>
</dbReference>
<reference evidence="4" key="1">
    <citation type="submission" date="2021-01" db="EMBL/GenBank/DDBJ databases">
        <title>KCTC 19127 draft genome.</title>
        <authorList>
            <person name="An D."/>
        </authorList>
    </citation>
    <scope>NUCLEOTIDE SEQUENCE</scope>
    <source>
        <strain evidence="4">KCTC 19127</strain>
    </source>
</reference>
<evidence type="ECO:0000256" key="2">
    <source>
        <dbReference type="ARBA" id="ARBA00023002"/>
    </source>
</evidence>
<dbReference type="AlphaFoldDB" id="A0A938YHG0"/>
<evidence type="ECO:0000313" key="4">
    <source>
        <dbReference type="EMBL" id="MBM9477755.1"/>
    </source>
</evidence>
<dbReference type="SUPFAM" id="SSF51735">
    <property type="entry name" value="NAD(P)-binding Rossmann-fold domains"/>
    <property type="match status" value="1"/>
</dbReference>
<keyword evidence="2" id="KW-0560">Oxidoreductase</keyword>
<dbReference type="InterPro" id="IPR036291">
    <property type="entry name" value="NAD(P)-bd_dom_sf"/>
</dbReference>
<keyword evidence="3" id="KW-0732">Signal</keyword>
<dbReference type="Gene3D" id="3.40.50.720">
    <property type="entry name" value="NAD(P)-binding Rossmann-like Domain"/>
    <property type="match status" value="1"/>
</dbReference>
<dbReference type="PRINTS" id="PR00081">
    <property type="entry name" value="GDHRDH"/>
</dbReference>
<keyword evidence="5" id="KW-1185">Reference proteome</keyword>
<dbReference type="GO" id="GO:0016491">
    <property type="term" value="F:oxidoreductase activity"/>
    <property type="evidence" value="ECO:0007669"/>
    <property type="project" value="UniProtKB-KW"/>
</dbReference>